<evidence type="ECO:0000313" key="1">
    <source>
        <dbReference type="EMBL" id="CBG33142.1"/>
    </source>
</evidence>
<reference evidence="1 2" key="1">
    <citation type="journal article" date="2010" name="PLoS ONE">
        <title>Complete genome sequence and comparative metabolic profiling of the prototypical enteroaggregative Escherichia coli strain 042.</title>
        <authorList>
            <person name="Chaudhuri R.R."/>
            <person name="Sebaihia M."/>
            <person name="Hobman J.L."/>
            <person name="Webber M.A."/>
            <person name="Leyton D.L."/>
            <person name="Goldberg M.D."/>
            <person name="Cunningham A.F."/>
            <person name="Scott-Tucker A."/>
            <person name="Ferguson P.R."/>
            <person name="Thomas C.M."/>
            <person name="Frankel G."/>
            <person name="Tang C.M."/>
            <person name="Dudley E.G."/>
            <person name="Roberts I.S."/>
            <person name="Rasko D.A."/>
            <person name="Pallen M.J."/>
            <person name="Parkhill J."/>
            <person name="Nataro J.P."/>
            <person name="Thomson N.R."/>
            <person name="Henderson I.R."/>
        </authorList>
    </citation>
    <scope>NUCLEOTIDE SEQUENCE [LARGE SCALE GENOMIC DNA]</scope>
    <source>
        <strain evidence="2">042 / EAEC</strain>
    </source>
</reference>
<proteinExistence type="predicted"/>
<dbReference type="KEGG" id="elo:EC042_0309"/>
<dbReference type="EMBL" id="FN554766">
    <property type="protein sequence ID" value="CBG33142.1"/>
    <property type="molecule type" value="Genomic_DNA"/>
</dbReference>
<dbReference type="Proteomes" id="UP000001407">
    <property type="component" value="Chromosome"/>
</dbReference>
<sequence>MSGSPSAFNSRVCTPCFERERGDYPAMEITQKKKPPGSLDNLHSGIEPQSTFLYLSGYFIMKTDHHRFFCCNSRIRVFIPPSLLITAINCSLH</sequence>
<accession>D3GT63</accession>
<gene>
    <name evidence="1" type="ordered locus">EC042_0309</name>
</gene>
<dbReference type="HOGENOM" id="CLU_185938_0_0_6"/>
<evidence type="ECO:0000313" key="2">
    <source>
        <dbReference type="Proteomes" id="UP000001407"/>
    </source>
</evidence>
<organism evidence="1 2">
    <name type="scientific">Escherichia coli O44:H18 (strain 042 / EAEC)</name>
    <dbReference type="NCBI Taxonomy" id="216592"/>
    <lineage>
        <taxon>Bacteria</taxon>
        <taxon>Pseudomonadati</taxon>
        <taxon>Pseudomonadota</taxon>
        <taxon>Gammaproteobacteria</taxon>
        <taxon>Enterobacterales</taxon>
        <taxon>Enterobacteriaceae</taxon>
        <taxon>Escherichia</taxon>
    </lineage>
</organism>
<name>D3GT63_ECO44</name>
<dbReference type="AlphaFoldDB" id="D3GT63"/>
<protein>
    <submittedName>
        <fullName evidence="1">Uncharacterized protein</fullName>
    </submittedName>
</protein>